<sequence>MTFGAKVDVASRTFGLTNSVSGIIGLKKVKKKEEREKEVKNEFYALLLIVVCNLATKHRKL</sequence>
<dbReference type="EMBL" id="CVRI01000064">
    <property type="protein sequence ID" value="CRL05282.1"/>
    <property type="molecule type" value="Genomic_DNA"/>
</dbReference>
<reference evidence="1 2" key="1">
    <citation type="submission" date="2015-04" db="EMBL/GenBank/DDBJ databases">
        <authorList>
            <person name="Syromyatnikov M.Y."/>
            <person name="Popov V.N."/>
        </authorList>
    </citation>
    <scope>NUCLEOTIDE SEQUENCE [LARGE SCALE GENOMIC DNA]</scope>
</reference>
<dbReference type="Proteomes" id="UP000183832">
    <property type="component" value="Unassembled WGS sequence"/>
</dbReference>
<name>A0A1J1IZZ2_9DIPT</name>
<protein>
    <submittedName>
        <fullName evidence="1">CLUMA_CG018454, isoform A</fullName>
    </submittedName>
</protein>
<organism evidence="1 2">
    <name type="scientific">Clunio marinus</name>
    <dbReference type="NCBI Taxonomy" id="568069"/>
    <lineage>
        <taxon>Eukaryota</taxon>
        <taxon>Metazoa</taxon>
        <taxon>Ecdysozoa</taxon>
        <taxon>Arthropoda</taxon>
        <taxon>Hexapoda</taxon>
        <taxon>Insecta</taxon>
        <taxon>Pterygota</taxon>
        <taxon>Neoptera</taxon>
        <taxon>Endopterygota</taxon>
        <taxon>Diptera</taxon>
        <taxon>Nematocera</taxon>
        <taxon>Chironomoidea</taxon>
        <taxon>Chironomidae</taxon>
        <taxon>Clunio</taxon>
    </lineage>
</organism>
<gene>
    <name evidence="1" type="ORF">CLUMA_CG018454</name>
</gene>
<accession>A0A1J1IZZ2</accession>
<evidence type="ECO:0000313" key="1">
    <source>
        <dbReference type="EMBL" id="CRL05282.1"/>
    </source>
</evidence>
<keyword evidence="2" id="KW-1185">Reference proteome</keyword>
<proteinExistence type="predicted"/>
<evidence type="ECO:0000313" key="2">
    <source>
        <dbReference type="Proteomes" id="UP000183832"/>
    </source>
</evidence>
<dbReference type="AlphaFoldDB" id="A0A1J1IZZ2"/>